<dbReference type="InterPro" id="IPR000719">
    <property type="entry name" value="Prot_kinase_dom"/>
</dbReference>
<dbReference type="AlphaFoldDB" id="A0AAP0F8V9"/>
<keyword evidence="2" id="KW-0067">ATP-binding</keyword>
<dbReference type="PROSITE" id="PS50011">
    <property type="entry name" value="PROTEIN_KINASE_DOM"/>
    <property type="match status" value="1"/>
</dbReference>
<evidence type="ECO:0000313" key="5">
    <source>
        <dbReference type="Proteomes" id="UP001419268"/>
    </source>
</evidence>
<dbReference type="GO" id="GO:0005524">
    <property type="term" value="F:ATP binding"/>
    <property type="evidence" value="ECO:0007669"/>
    <property type="project" value="UniProtKB-KW"/>
</dbReference>
<name>A0AAP0F8V9_9MAGN</name>
<evidence type="ECO:0000256" key="2">
    <source>
        <dbReference type="ARBA" id="ARBA00022840"/>
    </source>
</evidence>
<sequence>MVLGPYHKDVKSNNILLNETLKAKITDYALSGLVPTLGTLGYLDQSICGFPLTDKSDVYDAFGVVFVGAAYIAKSY</sequence>
<dbReference type="SUPFAM" id="SSF56112">
    <property type="entry name" value="Protein kinase-like (PK-like)"/>
    <property type="match status" value="1"/>
</dbReference>
<dbReference type="Proteomes" id="UP001419268">
    <property type="component" value="Unassembled WGS sequence"/>
</dbReference>
<feature type="domain" description="Protein kinase" evidence="3">
    <location>
        <begin position="1"/>
        <end position="76"/>
    </location>
</feature>
<dbReference type="EMBL" id="JBBNAG010000009">
    <property type="protein sequence ID" value="KAK9104537.1"/>
    <property type="molecule type" value="Genomic_DNA"/>
</dbReference>
<dbReference type="Gene3D" id="1.10.510.10">
    <property type="entry name" value="Transferase(Phosphotransferase) domain 1"/>
    <property type="match status" value="1"/>
</dbReference>
<reference evidence="4 5" key="1">
    <citation type="submission" date="2024-01" db="EMBL/GenBank/DDBJ databases">
        <title>Genome assemblies of Stephania.</title>
        <authorList>
            <person name="Yang L."/>
        </authorList>
    </citation>
    <scope>NUCLEOTIDE SEQUENCE [LARGE SCALE GENOMIC DNA]</scope>
    <source>
        <strain evidence="4">JXDWG</strain>
        <tissue evidence="4">Leaf</tissue>
    </source>
</reference>
<protein>
    <recommendedName>
        <fullName evidence="3">Protein kinase domain-containing protein</fullName>
    </recommendedName>
</protein>
<evidence type="ECO:0000256" key="1">
    <source>
        <dbReference type="ARBA" id="ARBA00022741"/>
    </source>
</evidence>
<keyword evidence="5" id="KW-1185">Reference proteome</keyword>
<accession>A0AAP0F8V9</accession>
<keyword evidence="1" id="KW-0547">Nucleotide-binding</keyword>
<comment type="caution">
    <text evidence="4">The sequence shown here is derived from an EMBL/GenBank/DDBJ whole genome shotgun (WGS) entry which is preliminary data.</text>
</comment>
<dbReference type="InterPro" id="IPR011009">
    <property type="entry name" value="Kinase-like_dom_sf"/>
</dbReference>
<dbReference type="PANTHER" id="PTHR46008">
    <property type="entry name" value="LEAF RUST 10 DISEASE-RESISTANCE LOCUS RECEPTOR-LIKE PROTEIN KINASE-LIKE 1.4"/>
    <property type="match status" value="1"/>
</dbReference>
<proteinExistence type="predicted"/>
<organism evidence="4 5">
    <name type="scientific">Stephania cephalantha</name>
    <dbReference type="NCBI Taxonomy" id="152367"/>
    <lineage>
        <taxon>Eukaryota</taxon>
        <taxon>Viridiplantae</taxon>
        <taxon>Streptophyta</taxon>
        <taxon>Embryophyta</taxon>
        <taxon>Tracheophyta</taxon>
        <taxon>Spermatophyta</taxon>
        <taxon>Magnoliopsida</taxon>
        <taxon>Ranunculales</taxon>
        <taxon>Menispermaceae</taxon>
        <taxon>Menispermoideae</taxon>
        <taxon>Cissampelideae</taxon>
        <taxon>Stephania</taxon>
    </lineage>
</organism>
<evidence type="ECO:0000259" key="3">
    <source>
        <dbReference type="PROSITE" id="PS50011"/>
    </source>
</evidence>
<gene>
    <name evidence="4" type="ORF">Scep_021381</name>
</gene>
<dbReference type="PANTHER" id="PTHR46008:SF48">
    <property type="entry name" value="PROTEIN KINASE DOMAIN-CONTAINING PROTEIN"/>
    <property type="match status" value="1"/>
</dbReference>
<evidence type="ECO:0000313" key="4">
    <source>
        <dbReference type="EMBL" id="KAK9104537.1"/>
    </source>
</evidence>
<dbReference type="GO" id="GO:0004672">
    <property type="term" value="F:protein kinase activity"/>
    <property type="evidence" value="ECO:0007669"/>
    <property type="project" value="InterPro"/>
</dbReference>